<organism evidence="1 2">
    <name type="scientific">Ceratopteris richardii</name>
    <name type="common">Triangle waterfern</name>
    <dbReference type="NCBI Taxonomy" id="49495"/>
    <lineage>
        <taxon>Eukaryota</taxon>
        <taxon>Viridiplantae</taxon>
        <taxon>Streptophyta</taxon>
        <taxon>Embryophyta</taxon>
        <taxon>Tracheophyta</taxon>
        <taxon>Polypodiopsida</taxon>
        <taxon>Polypodiidae</taxon>
        <taxon>Polypodiales</taxon>
        <taxon>Pteridineae</taxon>
        <taxon>Pteridaceae</taxon>
        <taxon>Parkerioideae</taxon>
        <taxon>Ceratopteris</taxon>
    </lineage>
</organism>
<gene>
    <name evidence="1" type="ORF">KP509_06G019600</name>
</gene>
<evidence type="ECO:0000313" key="2">
    <source>
        <dbReference type="Proteomes" id="UP000825935"/>
    </source>
</evidence>
<proteinExistence type="predicted"/>
<evidence type="ECO:0000313" key="1">
    <source>
        <dbReference type="EMBL" id="KAH7434493.1"/>
    </source>
</evidence>
<reference evidence="1" key="1">
    <citation type="submission" date="2021-08" db="EMBL/GenBank/DDBJ databases">
        <title>WGS assembly of Ceratopteris richardii.</title>
        <authorList>
            <person name="Marchant D.B."/>
            <person name="Chen G."/>
            <person name="Jenkins J."/>
            <person name="Shu S."/>
            <person name="Leebens-Mack J."/>
            <person name="Grimwood J."/>
            <person name="Schmutz J."/>
            <person name="Soltis P."/>
            <person name="Soltis D."/>
            <person name="Chen Z.-H."/>
        </authorList>
    </citation>
    <scope>NUCLEOTIDE SEQUENCE</scope>
    <source>
        <strain evidence="1">Whitten #5841</strain>
        <tissue evidence="1">Leaf</tissue>
    </source>
</reference>
<accession>A0A8T2UKY9</accession>
<dbReference type="AlphaFoldDB" id="A0A8T2UKY9"/>
<protein>
    <submittedName>
        <fullName evidence="1">Uncharacterized protein</fullName>
    </submittedName>
</protein>
<dbReference type="EMBL" id="CM035411">
    <property type="protein sequence ID" value="KAH7434493.1"/>
    <property type="molecule type" value="Genomic_DNA"/>
</dbReference>
<comment type="caution">
    <text evidence="1">The sequence shown here is derived from an EMBL/GenBank/DDBJ whole genome shotgun (WGS) entry which is preliminary data.</text>
</comment>
<sequence length="306" mass="34956">MAAASLFVDCFHATSVDLSHFNRIEPAETAGRAARRPLHLPSSQTEDSCVTLEQRYESNLHHPIFQIAQPRNGQSHSETCHVYPRCCSIVGATDVTMFHSRRSEKHGQILNAGRSVLCASRKVHRLNCGRHIEFQSSCRHENDDAPEDDYGREHVPFYIPGIKMQIAQPTFSSAQKIVGGSTQSTEGDEESQRKLHLRVLIMRKPRKITVRVGLMCEYGIVHLRITVFHQRKQKDLRVKVVSHELDDRFRIRVGIIRRSNGGIRVGVGVVENDNFSSYKVEYVRKRCRFQVRGIRQLKKIHDIAAK</sequence>
<dbReference type="Proteomes" id="UP000825935">
    <property type="component" value="Chromosome 6"/>
</dbReference>
<name>A0A8T2UKY9_CERRI</name>
<keyword evidence="2" id="KW-1185">Reference proteome</keyword>